<feature type="transmembrane region" description="Helical" evidence="5">
    <location>
        <begin position="168"/>
        <end position="189"/>
    </location>
</feature>
<keyword evidence="4 5" id="KW-0472">Membrane</keyword>
<protein>
    <recommendedName>
        <fullName evidence="6">SLC26A/SulP transporter domain-containing protein</fullName>
    </recommendedName>
</protein>
<dbReference type="InterPro" id="IPR001902">
    <property type="entry name" value="SLC26A/SulP_fam"/>
</dbReference>
<feature type="transmembrane region" description="Helical" evidence="5">
    <location>
        <begin position="9"/>
        <end position="28"/>
    </location>
</feature>
<evidence type="ECO:0000313" key="8">
    <source>
        <dbReference type="Proteomes" id="UP000095713"/>
    </source>
</evidence>
<dbReference type="PANTHER" id="PTHR11814">
    <property type="entry name" value="SULFATE TRANSPORTER"/>
    <property type="match status" value="1"/>
</dbReference>
<dbReference type="Pfam" id="PF00916">
    <property type="entry name" value="Sulfate_transp"/>
    <property type="match status" value="1"/>
</dbReference>
<feature type="transmembrane region" description="Helical" evidence="5">
    <location>
        <begin position="394"/>
        <end position="421"/>
    </location>
</feature>
<name>A0A1E5TDW9_9FLAO</name>
<reference evidence="7 8" key="1">
    <citation type="submission" date="2016-05" db="EMBL/GenBank/DDBJ databases">
        <title>Draft Genome Sequence of Algibacter sp. Strain SK-16 Isolated from the Surface Water of Aburatsubo Inlet.</title>
        <authorList>
            <person name="Wong S.-K."/>
            <person name="Yoshizawa S."/>
            <person name="Nakajima Y."/>
            <person name="Ogura Y."/>
            <person name="Tetsuya H."/>
            <person name="Hamasaki K."/>
        </authorList>
    </citation>
    <scope>NUCLEOTIDE SEQUENCE [LARGE SCALE GENOMIC DNA]</scope>
    <source>
        <strain evidence="7 8">SK-16</strain>
    </source>
</reference>
<dbReference type="RefSeq" id="WP_069828973.1">
    <property type="nucleotide sequence ID" value="NZ_MDJD01000007.1"/>
</dbReference>
<comment type="caution">
    <text evidence="7">The sequence shown here is derived from an EMBL/GenBank/DDBJ whole genome shotgun (WGS) entry which is preliminary data.</text>
</comment>
<accession>A0A1E5TDW9</accession>
<dbReference type="Proteomes" id="UP000095713">
    <property type="component" value="Unassembled WGS sequence"/>
</dbReference>
<feature type="transmembrane region" description="Helical" evidence="5">
    <location>
        <begin position="114"/>
        <end position="132"/>
    </location>
</feature>
<feature type="transmembrane region" description="Helical" evidence="5">
    <location>
        <begin position="355"/>
        <end position="373"/>
    </location>
</feature>
<keyword evidence="2 5" id="KW-0812">Transmembrane</keyword>
<evidence type="ECO:0000256" key="4">
    <source>
        <dbReference type="ARBA" id="ARBA00023136"/>
    </source>
</evidence>
<evidence type="ECO:0000313" key="7">
    <source>
        <dbReference type="EMBL" id="OEK09537.1"/>
    </source>
</evidence>
<keyword evidence="8" id="KW-1185">Reference proteome</keyword>
<dbReference type="EMBL" id="MDJD01000007">
    <property type="protein sequence ID" value="OEK09537.1"/>
    <property type="molecule type" value="Genomic_DNA"/>
</dbReference>
<evidence type="ECO:0000256" key="3">
    <source>
        <dbReference type="ARBA" id="ARBA00022989"/>
    </source>
</evidence>
<keyword evidence="3 5" id="KW-1133">Transmembrane helix</keyword>
<dbReference type="GO" id="GO:0016020">
    <property type="term" value="C:membrane"/>
    <property type="evidence" value="ECO:0007669"/>
    <property type="project" value="UniProtKB-SubCell"/>
</dbReference>
<comment type="subcellular location">
    <subcellularLocation>
        <location evidence="1">Membrane</location>
        <topology evidence="1">Multi-pass membrane protein</topology>
    </subcellularLocation>
</comment>
<evidence type="ECO:0000256" key="1">
    <source>
        <dbReference type="ARBA" id="ARBA00004141"/>
    </source>
</evidence>
<evidence type="ECO:0000256" key="2">
    <source>
        <dbReference type="ARBA" id="ARBA00022692"/>
    </source>
</evidence>
<feature type="domain" description="SLC26A/SulP transporter" evidence="6">
    <location>
        <begin position="6"/>
        <end position="384"/>
    </location>
</feature>
<dbReference type="STRING" id="1849968.A8C32_12585"/>
<dbReference type="InterPro" id="IPR011547">
    <property type="entry name" value="SLC26A/SulP_dom"/>
</dbReference>
<evidence type="ECO:0000259" key="6">
    <source>
        <dbReference type="Pfam" id="PF00916"/>
    </source>
</evidence>
<sequence length="529" mass="56991">MFKTIKNDLPASIVVFFVALPLCLGIALASGAPLFSGLISGIIGGVVVGALSGSKIGVSGPAAGLAAIVLVSINSLGYEKFLVAVVIGGIIQILFGALRLGIIGYYFPSSVIKGMLTGIGIIIILKEIPYFFGMDKNPQGDFAFLQLDGENTISGLLNAINALLSGNISIGSTFIALVAIGILILWSNVLSKKGRIFQLVQGPLVAVLIGIIFYILTKDGTFNIIKDNLVSVPVPENFNSFLGQFSFPNFEAIGNSEVWVTGFTIALVASLETLLCVEATDKLDPHKNVTPTNRELFAQGTGNILSGLIGGLPITQVIVRSSANIQSGGVSKLSAIMHGFFLLISVILIPKLLNMIPLSVLAAVLFIVGYKLAKPSTFKKMFSLGWKQWIPFMVTVLGIVFIDLLWGIGLGLVVGIVVILIKSYQNSHFLHIEDKSNGKHKIKMTLAEEVTFFNKGAILKELDSLPIDTDLELDVRKTRYLDNDIIEILDDFALKAKERNIDIHLVSERGTVENPSSFIEFFKLRPKTA</sequence>
<gene>
    <name evidence="7" type="ORF">A8C32_12585</name>
</gene>
<dbReference type="GO" id="GO:0055085">
    <property type="term" value="P:transmembrane transport"/>
    <property type="evidence" value="ECO:0007669"/>
    <property type="project" value="InterPro"/>
</dbReference>
<organism evidence="7 8">
    <name type="scientific">Flavivirga aquatica</name>
    <dbReference type="NCBI Taxonomy" id="1849968"/>
    <lineage>
        <taxon>Bacteria</taxon>
        <taxon>Pseudomonadati</taxon>
        <taxon>Bacteroidota</taxon>
        <taxon>Flavobacteriia</taxon>
        <taxon>Flavobacteriales</taxon>
        <taxon>Flavobacteriaceae</taxon>
        <taxon>Flavivirga</taxon>
    </lineage>
</organism>
<dbReference type="OrthoDB" id="9769739at2"/>
<dbReference type="AlphaFoldDB" id="A0A1E5TDW9"/>
<evidence type="ECO:0000256" key="5">
    <source>
        <dbReference type="SAM" id="Phobius"/>
    </source>
</evidence>
<feature type="transmembrane region" description="Helical" evidence="5">
    <location>
        <begin position="196"/>
        <end position="216"/>
    </location>
</feature>
<proteinExistence type="predicted"/>
<feature type="transmembrane region" description="Helical" evidence="5">
    <location>
        <begin position="82"/>
        <end position="107"/>
    </location>
</feature>